<dbReference type="Proteomes" id="UP000782880">
    <property type="component" value="Unassembled WGS sequence"/>
</dbReference>
<dbReference type="SUPFAM" id="SSF140931">
    <property type="entry name" value="Fic-like"/>
    <property type="match status" value="1"/>
</dbReference>
<keyword evidence="2" id="KW-0547">Nucleotide-binding</keyword>
<dbReference type="Pfam" id="PF02661">
    <property type="entry name" value="Fic"/>
    <property type="match status" value="1"/>
</dbReference>
<feature type="binding site" evidence="2">
    <location>
        <begin position="230"/>
        <end position="237"/>
    </location>
    <ligand>
        <name>ATP</name>
        <dbReference type="ChEBI" id="CHEBI:30616"/>
    </ligand>
</feature>
<reference evidence="4" key="2">
    <citation type="submission" date="2021-09" db="EMBL/GenBank/DDBJ databases">
        <authorList>
            <person name="Gilroy R."/>
        </authorList>
    </citation>
    <scope>NUCLEOTIDE SEQUENCE</scope>
    <source>
        <strain evidence="4">ChiBcec21-2208</strain>
    </source>
</reference>
<feature type="domain" description="Fido" evidence="3">
    <location>
        <begin position="141"/>
        <end position="296"/>
    </location>
</feature>
<dbReference type="EMBL" id="DYVE01000041">
    <property type="protein sequence ID" value="HJG27270.1"/>
    <property type="molecule type" value="Genomic_DNA"/>
</dbReference>
<evidence type="ECO:0000313" key="4">
    <source>
        <dbReference type="EMBL" id="HJG27270.1"/>
    </source>
</evidence>
<organism evidence="4 5">
    <name type="scientific">Subdoligranulum variabile</name>
    <dbReference type="NCBI Taxonomy" id="214851"/>
    <lineage>
        <taxon>Bacteria</taxon>
        <taxon>Bacillati</taxon>
        <taxon>Bacillota</taxon>
        <taxon>Clostridia</taxon>
        <taxon>Eubacteriales</taxon>
        <taxon>Oscillospiraceae</taxon>
        <taxon>Subdoligranulum</taxon>
    </lineage>
</organism>
<name>A0A921IJL8_9FIRM</name>
<dbReference type="InterPro" id="IPR036597">
    <property type="entry name" value="Fido-like_dom_sf"/>
</dbReference>
<reference evidence="4" key="1">
    <citation type="journal article" date="2021" name="PeerJ">
        <title>Extensive microbial diversity within the chicken gut microbiome revealed by metagenomics and culture.</title>
        <authorList>
            <person name="Gilroy R."/>
            <person name="Ravi A."/>
            <person name="Getino M."/>
            <person name="Pursley I."/>
            <person name="Horton D.L."/>
            <person name="Alikhan N.F."/>
            <person name="Baker D."/>
            <person name="Gharbi K."/>
            <person name="Hall N."/>
            <person name="Watson M."/>
            <person name="Adriaenssens E.M."/>
            <person name="Foster-Nyarko E."/>
            <person name="Jarju S."/>
            <person name="Secka A."/>
            <person name="Antonio M."/>
            <person name="Oren A."/>
            <person name="Chaudhuri R.R."/>
            <person name="La Ragione R."/>
            <person name="Hildebrand F."/>
            <person name="Pallen M.J."/>
        </authorList>
    </citation>
    <scope>NUCLEOTIDE SEQUENCE</scope>
    <source>
        <strain evidence="4">ChiBcec21-2208</strain>
    </source>
</reference>
<proteinExistence type="predicted"/>
<dbReference type="GO" id="GO:0005524">
    <property type="term" value="F:ATP binding"/>
    <property type="evidence" value="ECO:0007669"/>
    <property type="project" value="UniProtKB-KW"/>
</dbReference>
<evidence type="ECO:0000313" key="5">
    <source>
        <dbReference type="Proteomes" id="UP000782880"/>
    </source>
</evidence>
<sequence>MDASVFAKMLSDPGMLDLKKMRYKYGQGDLQEFLTLLKRDFYQELPLHDFDGNSMVYLESVARVSLSAARVLLTPQQSTRLYGTKAMEEEILSTFRIEQIDTSRESVRRILSGQTPKDKEEHRIYGMKQGLEFIADRSHTITEENFFRLYQMAIGDFLPGEDRLLPGHWYRHDSVYIVGSKVEHTGLPWQKLPAYMAELVAFAAEETAQNDLIKAAILHFAFAYLHPYFDGNGRMARLLHLWYLVQQGYSSALFVPMSRFVEESRSRYYKAYTLVEQNQQISGVLDVTPFLVYFAESVYHRLGEDQPQPRTLQAFEEALQQGKITEKERALWQFVLTAYGSEEFSTKRLEKDFGDAAYATIRSFVLKFERLGLLTSVHYGNRVKYRIQDGK</sequence>
<keyword evidence="2" id="KW-0067">ATP-binding</keyword>
<evidence type="ECO:0000256" key="1">
    <source>
        <dbReference type="PIRSR" id="PIRSR640198-1"/>
    </source>
</evidence>
<dbReference type="Gene3D" id="1.10.3290.10">
    <property type="entry name" value="Fido-like domain"/>
    <property type="match status" value="1"/>
</dbReference>
<dbReference type="PANTHER" id="PTHR13504:SF38">
    <property type="entry name" value="FIDO DOMAIN-CONTAINING PROTEIN"/>
    <property type="match status" value="1"/>
</dbReference>
<dbReference type="AlphaFoldDB" id="A0A921IJL8"/>
<dbReference type="InterPro" id="IPR003812">
    <property type="entry name" value="Fido"/>
</dbReference>
<protein>
    <submittedName>
        <fullName evidence="4">Fic family protein</fullName>
    </submittedName>
</protein>
<accession>A0A921IJL8</accession>
<evidence type="ECO:0000256" key="2">
    <source>
        <dbReference type="PIRSR" id="PIRSR640198-2"/>
    </source>
</evidence>
<comment type="caution">
    <text evidence="4">The sequence shown here is derived from an EMBL/GenBank/DDBJ whole genome shotgun (WGS) entry which is preliminary data.</text>
</comment>
<dbReference type="InterPro" id="IPR040198">
    <property type="entry name" value="Fido_containing"/>
</dbReference>
<evidence type="ECO:0000259" key="3">
    <source>
        <dbReference type="PROSITE" id="PS51459"/>
    </source>
</evidence>
<dbReference type="PROSITE" id="PS51459">
    <property type="entry name" value="FIDO"/>
    <property type="match status" value="1"/>
</dbReference>
<gene>
    <name evidence="4" type="ORF">K8V20_01295</name>
</gene>
<feature type="binding site" evidence="2">
    <location>
        <begin position="268"/>
        <end position="269"/>
    </location>
    <ligand>
        <name>ATP</name>
        <dbReference type="ChEBI" id="CHEBI:30616"/>
    </ligand>
</feature>
<feature type="active site" evidence="1">
    <location>
        <position position="226"/>
    </location>
</feature>
<dbReference type="PANTHER" id="PTHR13504">
    <property type="entry name" value="FIDO DOMAIN-CONTAINING PROTEIN DDB_G0283145"/>
    <property type="match status" value="1"/>
</dbReference>